<gene>
    <name evidence="1" type="ORF">S01H4_66078</name>
</gene>
<reference evidence="1" key="1">
    <citation type="journal article" date="2014" name="Front. Microbiol.">
        <title>High frequency of phylogenetically diverse reductive dehalogenase-homologous genes in deep subseafloor sedimentary metagenomes.</title>
        <authorList>
            <person name="Kawai M."/>
            <person name="Futagami T."/>
            <person name="Toyoda A."/>
            <person name="Takaki Y."/>
            <person name="Nishi S."/>
            <person name="Hori S."/>
            <person name="Arai W."/>
            <person name="Tsubouchi T."/>
            <person name="Morono Y."/>
            <person name="Uchiyama I."/>
            <person name="Ito T."/>
            <person name="Fujiyama A."/>
            <person name="Inagaki F."/>
            <person name="Takami H."/>
        </authorList>
    </citation>
    <scope>NUCLEOTIDE SEQUENCE</scope>
    <source>
        <strain evidence="1">Expedition CK06-06</strain>
    </source>
</reference>
<comment type="caution">
    <text evidence="1">The sequence shown here is derived from an EMBL/GenBank/DDBJ whole genome shotgun (WGS) entry which is preliminary data.</text>
</comment>
<feature type="non-terminal residue" evidence="1">
    <location>
        <position position="87"/>
    </location>
</feature>
<name>X1FMV3_9ZZZZ</name>
<proteinExistence type="predicted"/>
<dbReference type="AlphaFoldDB" id="X1FMV3"/>
<organism evidence="1">
    <name type="scientific">marine sediment metagenome</name>
    <dbReference type="NCBI Taxonomy" id="412755"/>
    <lineage>
        <taxon>unclassified sequences</taxon>
        <taxon>metagenomes</taxon>
        <taxon>ecological metagenomes</taxon>
    </lineage>
</organism>
<sequence length="87" mass="10072">ISNPSLVNWRLTIGTKKANEIMKVRGEFGSRIHSLIQLTLGGQSVDMSNCDKETQDTMALFNTFLDEHDIKVKLLEQRLWFKLTEKY</sequence>
<dbReference type="EMBL" id="BART01040727">
    <property type="protein sequence ID" value="GAH30709.1"/>
    <property type="molecule type" value="Genomic_DNA"/>
</dbReference>
<protein>
    <submittedName>
        <fullName evidence="1">Uncharacterized protein</fullName>
    </submittedName>
</protein>
<evidence type="ECO:0000313" key="1">
    <source>
        <dbReference type="EMBL" id="GAH30709.1"/>
    </source>
</evidence>
<accession>X1FMV3</accession>
<feature type="non-terminal residue" evidence="1">
    <location>
        <position position="1"/>
    </location>
</feature>